<dbReference type="FunFam" id="1.25.40.420:FF:000012">
    <property type="entry name" value="BTB/POZ and TAZ domain-containing protein 2"/>
    <property type="match status" value="1"/>
</dbReference>
<dbReference type="HOGENOM" id="CLU_050585_1_0_1"/>
<dbReference type="OrthoDB" id="6359816at2759"/>
<dbReference type="GO" id="GO:0005634">
    <property type="term" value="C:nucleus"/>
    <property type="evidence" value="ECO:0000318"/>
    <property type="project" value="GO_Central"/>
</dbReference>
<keyword evidence="5" id="KW-1185">Reference proteome</keyword>
<dbReference type="GO" id="GO:0046872">
    <property type="term" value="F:metal ion binding"/>
    <property type="evidence" value="ECO:0007669"/>
    <property type="project" value="UniProtKB-KW"/>
</dbReference>
<dbReference type="Gene3D" id="3.30.710.10">
    <property type="entry name" value="Potassium Channel Kv1.1, Chain A"/>
    <property type="match status" value="1"/>
</dbReference>
<dbReference type="SMART" id="SM00225">
    <property type="entry name" value="BTB"/>
    <property type="match status" value="1"/>
</dbReference>
<dbReference type="GO" id="GO:0031625">
    <property type="term" value="F:ubiquitin protein ligase binding"/>
    <property type="evidence" value="ECO:0000318"/>
    <property type="project" value="GO_Central"/>
</dbReference>
<dbReference type="Pfam" id="PF00651">
    <property type="entry name" value="BTB"/>
    <property type="match status" value="1"/>
</dbReference>
<dbReference type="KEGG" id="dpx:DAPPUDRAFT_301378"/>
<dbReference type="InterPro" id="IPR000210">
    <property type="entry name" value="BTB/POZ_dom"/>
</dbReference>
<dbReference type="Gene3D" id="1.25.40.420">
    <property type="match status" value="1"/>
</dbReference>
<dbReference type="eggNOG" id="KOG1987">
    <property type="taxonomic scope" value="Eukaryota"/>
</dbReference>
<accession>E9G8X3</accession>
<dbReference type="PhylomeDB" id="E9G8X3"/>
<dbReference type="CDD" id="cd14733">
    <property type="entry name" value="BACK"/>
    <property type="match status" value="1"/>
</dbReference>
<dbReference type="SUPFAM" id="SSF54695">
    <property type="entry name" value="POZ domain"/>
    <property type="match status" value="1"/>
</dbReference>
<dbReference type="GO" id="GO:0043161">
    <property type="term" value="P:proteasome-mediated ubiquitin-dependent protein catabolic process"/>
    <property type="evidence" value="ECO:0000318"/>
    <property type="project" value="GO_Central"/>
</dbReference>
<feature type="region of interest" description="Disordered" evidence="2">
    <location>
        <begin position="101"/>
        <end position="126"/>
    </location>
</feature>
<evidence type="ECO:0000256" key="1">
    <source>
        <dbReference type="ARBA" id="ARBA00022723"/>
    </source>
</evidence>
<dbReference type="GO" id="GO:0042542">
    <property type="term" value="P:response to hydrogen peroxide"/>
    <property type="evidence" value="ECO:0007669"/>
    <property type="project" value="UniProtKB-ARBA"/>
</dbReference>
<dbReference type="GO" id="GO:0005737">
    <property type="term" value="C:cytoplasm"/>
    <property type="evidence" value="ECO:0000318"/>
    <property type="project" value="GO_Central"/>
</dbReference>
<name>E9G8X3_DAPPU</name>
<reference evidence="4 5" key="1">
    <citation type="journal article" date="2011" name="Science">
        <title>The ecoresponsive genome of Daphnia pulex.</title>
        <authorList>
            <person name="Colbourne J.K."/>
            <person name="Pfrender M.E."/>
            <person name="Gilbert D."/>
            <person name="Thomas W.K."/>
            <person name="Tucker A."/>
            <person name="Oakley T.H."/>
            <person name="Tokishita S."/>
            <person name="Aerts A."/>
            <person name="Arnold G.J."/>
            <person name="Basu M.K."/>
            <person name="Bauer D.J."/>
            <person name="Caceres C.E."/>
            <person name="Carmel L."/>
            <person name="Casola C."/>
            <person name="Choi J.H."/>
            <person name="Detter J.C."/>
            <person name="Dong Q."/>
            <person name="Dusheyko S."/>
            <person name="Eads B.D."/>
            <person name="Frohlich T."/>
            <person name="Geiler-Samerotte K.A."/>
            <person name="Gerlach D."/>
            <person name="Hatcher P."/>
            <person name="Jogdeo S."/>
            <person name="Krijgsveld J."/>
            <person name="Kriventseva E.V."/>
            <person name="Kultz D."/>
            <person name="Laforsch C."/>
            <person name="Lindquist E."/>
            <person name="Lopez J."/>
            <person name="Manak J.R."/>
            <person name="Muller J."/>
            <person name="Pangilinan J."/>
            <person name="Patwardhan R.P."/>
            <person name="Pitluck S."/>
            <person name="Pritham E.J."/>
            <person name="Rechtsteiner A."/>
            <person name="Rho M."/>
            <person name="Rogozin I.B."/>
            <person name="Sakarya O."/>
            <person name="Salamov A."/>
            <person name="Schaack S."/>
            <person name="Shapiro H."/>
            <person name="Shiga Y."/>
            <person name="Skalitzky C."/>
            <person name="Smith Z."/>
            <person name="Souvorov A."/>
            <person name="Sung W."/>
            <person name="Tang Z."/>
            <person name="Tsuchiya D."/>
            <person name="Tu H."/>
            <person name="Vos H."/>
            <person name="Wang M."/>
            <person name="Wolf Y.I."/>
            <person name="Yamagata H."/>
            <person name="Yamada T."/>
            <person name="Ye Y."/>
            <person name="Shaw J.R."/>
            <person name="Andrews J."/>
            <person name="Crease T.J."/>
            <person name="Tang H."/>
            <person name="Lucas S.M."/>
            <person name="Robertson H.M."/>
            <person name="Bork P."/>
            <person name="Koonin E.V."/>
            <person name="Zdobnov E.M."/>
            <person name="Grigoriev I.V."/>
            <person name="Lynch M."/>
            <person name="Boore J.L."/>
        </authorList>
    </citation>
    <scope>NUCLEOTIDE SEQUENCE [LARGE SCALE GENOMIC DNA]</scope>
</reference>
<dbReference type="PROSITE" id="PS50097">
    <property type="entry name" value="BTB"/>
    <property type="match status" value="1"/>
</dbReference>
<gene>
    <name evidence="4" type="ORF">DAPPUDRAFT_301378</name>
</gene>
<dbReference type="EMBL" id="GL732535">
    <property type="protein sequence ID" value="EFX84197.1"/>
    <property type="molecule type" value="Genomic_DNA"/>
</dbReference>
<evidence type="ECO:0000259" key="3">
    <source>
        <dbReference type="PROSITE" id="PS50097"/>
    </source>
</evidence>
<dbReference type="GO" id="GO:0005516">
    <property type="term" value="F:calmodulin binding"/>
    <property type="evidence" value="ECO:0007669"/>
    <property type="project" value="UniProtKB-ARBA"/>
</dbReference>
<evidence type="ECO:0000256" key="2">
    <source>
        <dbReference type="SAM" id="MobiDB-lite"/>
    </source>
</evidence>
<evidence type="ECO:0000313" key="4">
    <source>
        <dbReference type="EMBL" id="EFX84197.1"/>
    </source>
</evidence>
<feature type="domain" description="BTB" evidence="3">
    <location>
        <begin position="218"/>
        <end position="286"/>
    </location>
</feature>
<sequence>MSSQQFAWERSFMCNMTESSTFSITHMPISMKEVRHGLFRIHWNFENKDHQEGVCKEVIQLYGTQSGRGYIFTYHLEIVLDKLRDKPYLFTITVEETSSSSKESSDCETTVTNSTTTTRPQQHQQPLTETTFCPASYISLPKSGLPKFVWIHIEENYKDEIHLWKTEESDKWIKKLRFSRSPEDITLWVDFGTITASESKMISTMGKLADMFQNQTLCDVQFNFIGGQSVGAHVAILSAGSPVFAAMFQSTFMESLTRQVMITDIEVDVFKQLLVYMYTGSIPELEEENVTLLFVAADKYGIETLKEVCADDLLEQLETENVIKMLVWSHFHSIAKVFEGAMEILVDNYCELCFQPEWLDFTKNYPDLCVMATQRIAMATQRIVMSSQHPNPWMH</sequence>
<dbReference type="Proteomes" id="UP000000305">
    <property type="component" value="Unassembled WGS sequence"/>
</dbReference>
<dbReference type="GO" id="GO:0030162">
    <property type="term" value="P:regulation of proteolysis"/>
    <property type="evidence" value="ECO:0000318"/>
    <property type="project" value="GO_Central"/>
</dbReference>
<keyword evidence="1" id="KW-0479">Metal-binding</keyword>
<dbReference type="GO" id="GO:0009751">
    <property type="term" value="P:response to salicylic acid"/>
    <property type="evidence" value="ECO:0007669"/>
    <property type="project" value="UniProtKB-ARBA"/>
</dbReference>
<proteinExistence type="predicted"/>
<dbReference type="FunFam" id="3.30.710.10:FF:000186">
    <property type="entry name" value="Uncharacterized protein"/>
    <property type="match status" value="1"/>
</dbReference>
<dbReference type="InterPro" id="IPR011333">
    <property type="entry name" value="SKP1/BTB/POZ_sf"/>
</dbReference>
<evidence type="ECO:0000313" key="5">
    <source>
        <dbReference type="Proteomes" id="UP000000305"/>
    </source>
</evidence>
<dbReference type="InParanoid" id="E9G8X3"/>
<protein>
    <recommendedName>
        <fullName evidence="3">BTB domain-containing protein</fullName>
    </recommendedName>
</protein>
<dbReference type="AlphaFoldDB" id="E9G8X3"/>
<dbReference type="PANTHER" id="PTHR24413">
    <property type="entry name" value="SPECKLE-TYPE POZ PROTEIN"/>
    <property type="match status" value="1"/>
</dbReference>
<organism evidence="4 5">
    <name type="scientific">Daphnia pulex</name>
    <name type="common">Water flea</name>
    <dbReference type="NCBI Taxonomy" id="6669"/>
    <lineage>
        <taxon>Eukaryota</taxon>
        <taxon>Metazoa</taxon>
        <taxon>Ecdysozoa</taxon>
        <taxon>Arthropoda</taxon>
        <taxon>Crustacea</taxon>
        <taxon>Branchiopoda</taxon>
        <taxon>Diplostraca</taxon>
        <taxon>Cladocera</taxon>
        <taxon>Anomopoda</taxon>
        <taxon>Daphniidae</taxon>
        <taxon>Daphnia</taxon>
    </lineage>
</organism>